<proteinExistence type="predicted"/>
<name>A0A3P7P3E7_DIBLA</name>
<dbReference type="Proteomes" id="UP000281553">
    <property type="component" value="Unassembled WGS sequence"/>
</dbReference>
<accession>A0A3P7P3E7</accession>
<evidence type="ECO:0000313" key="2">
    <source>
        <dbReference type="EMBL" id="VDN49944.1"/>
    </source>
</evidence>
<dbReference type="EMBL" id="UYRU01126855">
    <property type="protein sequence ID" value="VDN49944.1"/>
    <property type="molecule type" value="Genomic_DNA"/>
</dbReference>
<sequence>MKVASSPRSTIRFQTLIVHCDTECEPIPLPTAGPSTTLCSDQEAPAAGMNQQAVS</sequence>
<organism evidence="2 3">
    <name type="scientific">Dibothriocephalus latus</name>
    <name type="common">Fish tapeworm</name>
    <name type="synonym">Diphyllobothrium latum</name>
    <dbReference type="NCBI Taxonomy" id="60516"/>
    <lineage>
        <taxon>Eukaryota</taxon>
        <taxon>Metazoa</taxon>
        <taxon>Spiralia</taxon>
        <taxon>Lophotrochozoa</taxon>
        <taxon>Platyhelminthes</taxon>
        <taxon>Cestoda</taxon>
        <taxon>Eucestoda</taxon>
        <taxon>Diphyllobothriidea</taxon>
        <taxon>Diphyllobothriidae</taxon>
        <taxon>Dibothriocephalus</taxon>
    </lineage>
</organism>
<dbReference type="AlphaFoldDB" id="A0A3P7P3E7"/>
<feature type="region of interest" description="Disordered" evidence="1">
    <location>
        <begin position="35"/>
        <end position="55"/>
    </location>
</feature>
<reference evidence="2 3" key="1">
    <citation type="submission" date="2018-11" db="EMBL/GenBank/DDBJ databases">
        <authorList>
            <consortium name="Pathogen Informatics"/>
        </authorList>
    </citation>
    <scope>NUCLEOTIDE SEQUENCE [LARGE SCALE GENOMIC DNA]</scope>
</reference>
<evidence type="ECO:0000313" key="3">
    <source>
        <dbReference type="Proteomes" id="UP000281553"/>
    </source>
</evidence>
<protein>
    <submittedName>
        <fullName evidence="2">Uncharacterized protein</fullName>
    </submittedName>
</protein>
<evidence type="ECO:0000256" key="1">
    <source>
        <dbReference type="SAM" id="MobiDB-lite"/>
    </source>
</evidence>
<keyword evidence="3" id="KW-1185">Reference proteome</keyword>
<gene>
    <name evidence="2" type="ORF">DILT_LOCUS19951</name>
</gene>